<keyword evidence="2" id="KW-0813">Transport</keyword>
<evidence type="ECO:0000256" key="4">
    <source>
        <dbReference type="ARBA" id="ARBA00022692"/>
    </source>
</evidence>
<proteinExistence type="predicted"/>
<keyword evidence="5 7" id="KW-1133">Transmembrane helix</keyword>
<feature type="transmembrane region" description="Helical" evidence="7">
    <location>
        <begin position="192"/>
        <end position="208"/>
    </location>
</feature>
<feature type="transmembrane region" description="Helical" evidence="7">
    <location>
        <begin position="491"/>
        <end position="508"/>
    </location>
</feature>
<dbReference type="Pfam" id="PF04632">
    <property type="entry name" value="FUSC"/>
    <property type="match status" value="1"/>
</dbReference>
<feature type="transmembrane region" description="Helical" evidence="7">
    <location>
        <begin position="547"/>
        <end position="567"/>
    </location>
</feature>
<gene>
    <name evidence="8" type="ORF">ALO92_04524</name>
</gene>
<protein>
    <recommendedName>
        <fullName evidence="10">Fusaric acid resistance protein region</fullName>
    </recommendedName>
</protein>
<feature type="transmembrane region" description="Helical" evidence="7">
    <location>
        <begin position="59"/>
        <end position="77"/>
    </location>
</feature>
<organism evidence="8 9">
    <name type="scientific">Pseudomonas congelans</name>
    <dbReference type="NCBI Taxonomy" id="200452"/>
    <lineage>
        <taxon>Bacteria</taxon>
        <taxon>Pseudomonadati</taxon>
        <taxon>Pseudomonadota</taxon>
        <taxon>Gammaproteobacteria</taxon>
        <taxon>Pseudomonadales</taxon>
        <taxon>Pseudomonadaceae</taxon>
        <taxon>Pseudomonas</taxon>
    </lineage>
</organism>
<feature type="transmembrane region" description="Helical" evidence="7">
    <location>
        <begin position="106"/>
        <end position="125"/>
    </location>
</feature>
<evidence type="ECO:0000313" key="9">
    <source>
        <dbReference type="Proteomes" id="UP000050411"/>
    </source>
</evidence>
<accession>A0A0P9MP90</accession>
<reference evidence="8 9" key="1">
    <citation type="submission" date="2015-09" db="EMBL/GenBank/DDBJ databases">
        <title>Genome announcement of multiple Pseudomonas syringae strains.</title>
        <authorList>
            <person name="Thakur S."/>
            <person name="Wang P.W."/>
            <person name="Gong Y."/>
            <person name="Weir B.S."/>
            <person name="Guttman D.S."/>
        </authorList>
    </citation>
    <scope>NUCLEOTIDE SEQUENCE [LARGE SCALE GENOMIC DNA]</scope>
    <source>
        <strain evidence="8 9">ICMP19117</strain>
    </source>
</reference>
<keyword evidence="6 7" id="KW-0472">Membrane</keyword>
<evidence type="ECO:0000256" key="3">
    <source>
        <dbReference type="ARBA" id="ARBA00022475"/>
    </source>
</evidence>
<evidence type="ECO:0000256" key="2">
    <source>
        <dbReference type="ARBA" id="ARBA00022448"/>
    </source>
</evidence>
<evidence type="ECO:0000256" key="7">
    <source>
        <dbReference type="SAM" id="Phobius"/>
    </source>
</evidence>
<dbReference type="PANTHER" id="PTHR30509:SF9">
    <property type="entry name" value="MULTIDRUG RESISTANCE PROTEIN MDTO"/>
    <property type="match status" value="1"/>
</dbReference>
<name>A0A0P9MP90_9PSED</name>
<feature type="transmembrane region" description="Helical" evidence="7">
    <location>
        <begin position="463"/>
        <end position="485"/>
    </location>
</feature>
<dbReference type="InterPro" id="IPR006726">
    <property type="entry name" value="PHBA_efflux_AaeB/fusaric-R"/>
</dbReference>
<feature type="transmembrane region" description="Helical" evidence="7">
    <location>
        <begin position="412"/>
        <end position="433"/>
    </location>
</feature>
<evidence type="ECO:0000256" key="6">
    <source>
        <dbReference type="ARBA" id="ARBA00023136"/>
    </source>
</evidence>
<dbReference type="EMBL" id="LJQB01000028">
    <property type="protein sequence ID" value="KPW86091.1"/>
    <property type="molecule type" value="Genomic_DNA"/>
</dbReference>
<dbReference type="GO" id="GO:0022857">
    <property type="term" value="F:transmembrane transporter activity"/>
    <property type="evidence" value="ECO:0007669"/>
    <property type="project" value="InterPro"/>
</dbReference>
<keyword evidence="3" id="KW-1003">Cell membrane</keyword>
<feature type="transmembrane region" description="Helical" evidence="7">
    <location>
        <begin position="132"/>
        <end position="152"/>
    </location>
</feature>
<dbReference type="PATRIC" id="fig|200452.3.peg.1211"/>
<comment type="caution">
    <text evidence="8">The sequence shown here is derived from an EMBL/GenBank/DDBJ whole genome shotgun (WGS) entry which is preliminary data.</text>
</comment>
<feature type="transmembrane region" description="Helical" evidence="7">
    <location>
        <begin position="439"/>
        <end position="456"/>
    </location>
</feature>
<dbReference type="GO" id="GO:0005886">
    <property type="term" value="C:plasma membrane"/>
    <property type="evidence" value="ECO:0007669"/>
    <property type="project" value="UniProtKB-SubCell"/>
</dbReference>
<comment type="subcellular location">
    <subcellularLocation>
        <location evidence="1">Cell membrane</location>
        <topology evidence="1">Multi-pass membrane protein</topology>
    </subcellularLocation>
</comment>
<keyword evidence="4 7" id="KW-0812">Transmembrane</keyword>
<sequence length="740" mass="82139">MFDRSRADPLACRSAARAATCRPGGHLACVTGVCRCGAARTRGPGLNGFFSSVPPARDWFYGVRTFGASMLALYIALLMEMPRPYWAMATVYIVSSPFVGPTSSKALYRAAGTLAGAAASVLLVPMFVQTPLLLAIVVGLWTGTLLFLSLHLRTANSYALMLAGYTMPLISLPVVDNPQAVFDIAVSRTEEIFLGIICAAVVGAMFWPRRLAPVFQATTEKWFSDAATYSQRFISRTCQPEEIGTLRNSMVGSFNSLEMMIGQLSHEGARKQTVRNANELRGRMIHLLPVIDALDDALWALERRTPELLASIKPLLHKVCDWLESTADGPQLEQWQQLHRDVQSLQPDSAQLDDRDQLLLSNTLFRLGEWIDLWLDCRTLQYAIKTDDQSQWRAVYRHWRLGRLTPFLDRGLMLYSVTSTVLAIIAASVLWILLGWKDGASAVALAAVSCSFFAAMDDPAPQIYRFFFWTLLSVVFASLYLFVVLPNLHDFPMLVLAFSVPFICVGTLTVQPRFFLGTLLTIVNTSSFISIQSAYDADFMNFINSNLAGPAGLLFAFIWTLVFRPFGVELAVKRLTRFSWRDIASLSEDASLAEHRRMGVQMLDRLMQQLPRLTLTAQDTGIALRELRVALNMLDLLAYTRRATPAAQGLLRQVIDEVSGYFKLCRKAGERLPAPRGLLMAMDRARRSLTDQEMGDNPARLHLLHALSGLRLALLPGVEIVTVGGELTEQLPHNIDGAPL</sequence>
<dbReference type="AlphaFoldDB" id="A0A0P9MP90"/>
<evidence type="ECO:0008006" key="10">
    <source>
        <dbReference type="Google" id="ProtNLM"/>
    </source>
</evidence>
<evidence type="ECO:0000256" key="5">
    <source>
        <dbReference type="ARBA" id="ARBA00022989"/>
    </source>
</evidence>
<dbReference type="PANTHER" id="PTHR30509">
    <property type="entry name" value="P-HYDROXYBENZOIC ACID EFFLUX PUMP SUBUNIT-RELATED"/>
    <property type="match status" value="1"/>
</dbReference>
<evidence type="ECO:0000313" key="8">
    <source>
        <dbReference type="EMBL" id="KPW86091.1"/>
    </source>
</evidence>
<evidence type="ECO:0000256" key="1">
    <source>
        <dbReference type="ARBA" id="ARBA00004651"/>
    </source>
</evidence>
<dbReference type="Proteomes" id="UP000050411">
    <property type="component" value="Unassembled WGS sequence"/>
</dbReference>